<name>A0A1Z5AX50_CARML</name>
<dbReference type="RefSeq" id="WP_034558234.1">
    <property type="nucleotide sequence ID" value="NZ_BJOJ01000056.1"/>
</dbReference>
<organism evidence="2">
    <name type="scientific">Carnobacterium maltaromaticum</name>
    <name type="common">Carnobacterium piscicola</name>
    <dbReference type="NCBI Taxonomy" id="2751"/>
    <lineage>
        <taxon>Bacteria</taxon>
        <taxon>Bacillati</taxon>
        <taxon>Bacillota</taxon>
        <taxon>Bacilli</taxon>
        <taxon>Lactobacillales</taxon>
        <taxon>Carnobacteriaceae</taxon>
        <taxon>Carnobacterium</taxon>
    </lineage>
</organism>
<proteinExistence type="predicted"/>
<sequence>MLLTKSRMQGSSVVITLPPHNGKKPESNKEYLVVYSSDGTILLVPKLSDPFEGGDEGEFYELDDWEDISPEGRELI</sequence>
<reference evidence="2" key="1">
    <citation type="submission" date="2015-04" db="EMBL/GenBank/DDBJ databases">
        <title>Carnobacterium maltaromaticum LMA28 complete chromosome sequence.</title>
        <authorList>
            <person name="Borges F."/>
            <person name="Cailliez-Grimal C."/>
        </authorList>
    </citation>
    <scope>NUCLEOTIDE SEQUENCE [LARGE SCALE GENOMIC DNA]</scope>
    <source>
        <strain evidence="2">LMA28</strain>
        <plasmid evidence="2">megaplasmid</plasmid>
    </source>
</reference>
<evidence type="ECO:0008006" key="3">
    <source>
        <dbReference type="Google" id="ProtNLM"/>
    </source>
</evidence>
<dbReference type="NCBIfam" id="NF047400">
    <property type="entry name" value="MazE_PemI_antitoxin"/>
    <property type="match status" value="1"/>
</dbReference>
<dbReference type="EMBL" id="LN846931">
    <property type="protein sequence ID" value="CRI06651.1"/>
    <property type="molecule type" value="Genomic_DNA"/>
</dbReference>
<accession>A0A1Z5AX50</accession>
<evidence type="ECO:0000256" key="1">
    <source>
        <dbReference type="SAM" id="MobiDB-lite"/>
    </source>
</evidence>
<gene>
    <name evidence="2" type="ORF">BN424_mp0109</name>
</gene>
<protein>
    <recommendedName>
        <fullName evidence="3">AbrB family transcriptional regulator</fullName>
    </recommendedName>
</protein>
<geneLocation type="plasmid" evidence="2">
    <name>megaplasmid</name>
</geneLocation>
<feature type="compositionally biased region" description="Polar residues" evidence="1">
    <location>
        <begin position="1"/>
        <end position="14"/>
    </location>
</feature>
<feature type="region of interest" description="Disordered" evidence="1">
    <location>
        <begin position="1"/>
        <end position="26"/>
    </location>
</feature>
<keyword evidence="2" id="KW-0614">Plasmid</keyword>
<evidence type="ECO:0000313" key="2">
    <source>
        <dbReference type="EMBL" id="CRI06651.1"/>
    </source>
</evidence>
<dbReference type="AlphaFoldDB" id="A0A1Z5AX50"/>
<reference evidence="2" key="2">
    <citation type="submission" date="2015-04" db="EMBL/GenBank/DDBJ databases">
        <title>Carnobacterium maltaromaticum LMA28 plasmids.</title>
        <authorList>
            <person name="Cailliez-Grimal C."/>
            <person name="Iskandar C."/>
        </authorList>
    </citation>
    <scope>NUCLEOTIDE SEQUENCE [LARGE SCALE GENOMIC DNA]</scope>
    <source>
        <strain evidence="2">LMA28</strain>
        <plasmid evidence="2">megaplasmid</plasmid>
    </source>
</reference>